<dbReference type="EMBL" id="BBNS01000009">
    <property type="protein sequence ID" value="GAL71021.1"/>
    <property type="molecule type" value="Genomic_DNA"/>
</dbReference>
<dbReference type="Proteomes" id="UP000029646">
    <property type="component" value="Unassembled WGS sequence"/>
</dbReference>
<protein>
    <submittedName>
        <fullName evidence="2">Uncharacterized protein</fullName>
    </submittedName>
</protein>
<comment type="caution">
    <text evidence="2">The sequence shown here is derived from an EMBL/GenBank/DDBJ whole genome shotgun (WGS) entry which is preliminary data.</text>
</comment>
<dbReference type="Proteomes" id="UP000029641">
    <property type="component" value="Unassembled WGS sequence"/>
</dbReference>
<evidence type="ECO:0000313" key="2">
    <source>
        <dbReference type="EMBL" id="GAL71021.1"/>
    </source>
</evidence>
<evidence type="ECO:0000313" key="1">
    <source>
        <dbReference type="EMBL" id="GAL67318.1"/>
    </source>
</evidence>
<keyword evidence="5" id="KW-1185">Reference proteome</keyword>
<name>A0A090W291_9FLAO</name>
<organism evidence="2 4">
    <name type="scientific">Jejuia pallidilutea</name>
    <dbReference type="NCBI Taxonomy" id="504487"/>
    <lineage>
        <taxon>Bacteria</taxon>
        <taxon>Pseudomonadati</taxon>
        <taxon>Bacteroidota</taxon>
        <taxon>Flavobacteriia</taxon>
        <taxon>Flavobacteriales</taxon>
        <taxon>Flavobacteriaceae</taxon>
        <taxon>Jejuia</taxon>
    </lineage>
</organism>
<dbReference type="AlphaFoldDB" id="A0A090W291"/>
<sequence length="77" mass="9000">MNFCWYKNPVLSDGFICNSLEYISLLKKRYNLLLWDSLQYSNAPNNIAPIKIMSSSVISMSLKCEVRRSFVLRTVKF</sequence>
<evidence type="ECO:0000313" key="5">
    <source>
        <dbReference type="Proteomes" id="UP000030184"/>
    </source>
</evidence>
<reference evidence="5" key="1">
    <citation type="journal article" date="2014" name="Genome Announc.">
        <title>Draft Genome Sequence of Marine Flavobacterium Jejuia pallidilutea Strain 11shimoA1 and Pigmentation Mutants.</title>
        <authorList>
            <person name="Takatani N."/>
            <person name="Nakanishi M."/>
            <person name="Meirelles P."/>
            <person name="Mino S."/>
            <person name="Suda W."/>
            <person name="Oshima K."/>
            <person name="Hattori M."/>
            <person name="Ohkuma M."/>
            <person name="Hosokawa M."/>
            <person name="Miyashita K."/>
            <person name="Thompson F.L."/>
            <person name="Niwa A."/>
            <person name="Sawabe T."/>
            <person name="Sawabe T."/>
        </authorList>
    </citation>
    <scope>NUCLEOTIDE SEQUENCE [LARGE SCALE GENOMIC DNA]</scope>
    <source>
        <strain evidence="5">JCM 19538</strain>
    </source>
</reference>
<gene>
    <name evidence="1" type="ORF">JCM19301_2670</name>
    <name evidence="2" type="ORF">JCM19302_2976</name>
    <name evidence="3" type="ORF">JCM19538_787</name>
</gene>
<accession>A0A090W291</accession>
<dbReference type="EMBL" id="BBNR01000009">
    <property type="protein sequence ID" value="GAL67318.1"/>
    <property type="molecule type" value="Genomic_DNA"/>
</dbReference>
<proteinExistence type="predicted"/>
<evidence type="ECO:0000313" key="4">
    <source>
        <dbReference type="Proteomes" id="UP000029646"/>
    </source>
</evidence>
<dbReference type="Proteomes" id="UP000030184">
    <property type="component" value="Unassembled WGS sequence"/>
</dbReference>
<dbReference type="EMBL" id="BBNY01000068">
    <property type="protein sequence ID" value="GAL90047.1"/>
    <property type="molecule type" value="Genomic_DNA"/>
</dbReference>
<evidence type="ECO:0000313" key="3">
    <source>
        <dbReference type="EMBL" id="GAL90047.1"/>
    </source>
</evidence>